<dbReference type="GO" id="GO:0005524">
    <property type="term" value="F:ATP binding"/>
    <property type="evidence" value="ECO:0007669"/>
    <property type="project" value="InterPro"/>
</dbReference>
<dbReference type="HOGENOM" id="CLU_815234_0_0_1"/>
<dbReference type="Pfam" id="PF17667">
    <property type="entry name" value="Pkinase_fungal"/>
    <property type="match status" value="2"/>
</dbReference>
<protein>
    <submittedName>
        <fullName evidence="2">NAD-binding protein</fullName>
    </submittedName>
</protein>
<name>S8DKD1_FOMSC</name>
<gene>
    <name evidence="2" type="ORF">FOMPIDRAFT_86282</name>
</gene>
<dbReference type="InParanoid" id="S8DKD1"/>
<keyword evidence="3" id="KW-1185">Reference proteome</keyword>
<dbReference type="InterPro" id="IPR011009">
    <property type="entry name" value="Kinase-like_dom_sf"/>
</dbReference>
<dbReference type="PROSITE" id="PS50011">
    <property type="entry name" value="PROTEIN_KINASE_DOM"/>
    <property type="match status" value="1"/>
</dbReference>
<dbReference type="GO" id="GO:0004672">
    <property type="term" value="F:protein kinase activity"/>
    <property type="evidence" value="ECO:0007669"/>
    <property type="project" value="InterPro"/>
</dbReference>
<evidence type="ECO:0000313" key="2">
    <source>
        <dbReference type="EMBL" id="EPS93207.1"/>
    </source>
</evidence>
<dbReference type="AlphaFoldDB" id="S8DKD1"/>
<dbReference type="EMBL" id="KE504291">
    <property type="protein sequence ID" value="EPS93207.1"/>
    <property type="molecule type" value="Genomic_DNA"/>
</dbReference>
<dbReference type="InterPro" id="IPR008266">
    <property type="entry name" value="Tyr_kinase_AS"/>
</dbReference>
<dbReference type="PROSITE" id="PS00109">
    <property type="entry name" value="PROTEIN_KINASE_TYR"/>
    <property type="match status" value="1"/>
</dbReference>
<dbReference type="PANTHER" id="PTHR38248:SF2">
    <property type="entry name" value="FUNK1 11"/>
    <property type="match status" value="1"/>
</dbReference>
<reference evidence="2 3" key="1">
    <citation type="journal article" date="2012" name="Science">
        <title>The Paleozoic origin of enzymatic lignin decomposition reconstructed from 31 fungal genomes.</title>
        <authorList>
            <person name="Floudas D."/>
            <person name="Binder M."/>
            <person name="Riley R."/>
            <person name="Barry K."/>
            <person name="Blanchette R.A."/>
            <person name="Henrissat B."/>
            <person name="Martinez A.T."/>
            <person name="Otillar R."/>
            <person name="Spatafora J.W."/>
            <person name="Yadav J.S."/>
            <person name="Aerts A."/>
            <person name="Benoit I."/>
            <person name="Boyd A."/>
            <person name="Carlson A."/>
            <person name="Copeland A."/>
            <person name="Coutinho P.M."/>
            <person name="de Vries R.P."/>
            <person name="Ferreira P."/>
            <person name="Findley K."/>
            <person name="Foster B."/>
            <person name="Gaskell J."/>
            <person name="Glotzer D."/>
            <person name="Gorecki P."/>
            <person name="Heitman J."/>
            <person name="Hesse C."/>
            <person name="Hori C."/>
            <person name="Igarashi K."/>
            <person name="Jurgens J.A."/>
            <person name="Kallen N."/>
            <person name="Kersten P."/>
            <person name="Kohler A."/>
            <person name="Kuees U."/>
            <person name="Kumar T.K.A."/>
            <person name="Kuo A."/>
            <person name="LaButti K."/>
            <person name="Larrondo L.F."/>
            <person name="Lindquist E."/>
            <person name="Ling A."/>
            <person name="Lombard V."/>
            <person name="Lucas S."/>
            <person name="Lundell T."/>
            <person name="Martin R."/>
            <person name="McLaughlin D.J."/>
            <person name="Morgenstern I."/>
            <person name="Morin E."/>
            <person name="Murat C."/>
            <person name="Nagy L.G."/>
            <person name="Nolan M."/>
            <person name="Ohm R.A."/>
            <person name="Patyshakuliyeva A."/>
            <person name="Rokas A."/>
            <person name="Ruiz-Duenas F.J."/>
            <person name="Sabat G."/>
            <person name="Salamov A."/>
            <person name="Samejima M."/>
            <person name="Schmutz J."/>
            <person name="Slot J.C."/>
            <person name="St John F."/>
            <person name="Stenlid J."/>
            <person name="Sun H."/>
            <person name="Sun S."/>
            <person name="Syed K."/>
            <person name="Tsang A."/>
            <person name="Wiebenga A."/>
            <person name="Young D."/>
            <person name="Pisabarro A."/>
            <person name="Eastwood D.C."/>
            <person name="Martin F."/>
            <person name="Cullen D."/>
            <person name="Grigoriev I.V."/>
            <person name="Hibbett D.S."/>
        </authorList>
    </citation>
    <scope>NUCLEOTIDE SEQUENCE</scope>
    <source>
        <strain evidence="3">FP-58527</strain>
    </source>
</reference>
<dbReference type="InterPro" id="IPR000719">
    <property type="entry name" value="Prot_kinase_dom"/>
</dbReference>
<evidence type="ECO:0000313" key="3">
    <source>
        <dbReference type="Proteomes" id="UP000015241"/>
    </source>
</evidence>
<dbReference type="eggNOG" id="ENOG502RUZE">
    <property type="taxonomic scope" value="Eukaryota"/>
</dbReference>
<dbReference type="STRING" id="743788.S8DKD1"/>
<dbReference type="InterPro" id="IPR040976">
    <property type="entry name" value="Pkinase_fungal"/>
</dbReference>
<proteinExistence type="predicted"/>
<dbReference type="SUPFAM" id="SSF56112">
    <property type="entry name" value="Protein kinase-like (PK-like)"/>
    <property type="match status" value="1"/>
</dbReference>
<accession>S8DKD1</accession>
<dbReference type="PANTHER" id="PTHR38248">
    <property type="entry name" value="FUNK1 6"/>
    <property type="match status" value="1"/>
</dbReference>
<dbReference type="Proteomes" id="UP000015241">
    <property type="component" value="Unassembled WGS sequence"/>
</dbReference>
<dbReference type="Gene3D" id="1.10.510.10">
    <property type="entry name" value="Transferase(Phosphotransferase) domain 1"/>
    <property type="match status" value="1"/>
</dbReference>
<feature type="domain" description="Protein kinase" evidence="1">
    <location>
        <begin position="1"/>
        <end position="294"/>
    </location>
</feature>
<evidence type="ECO:0000259" key="1">
    <source>
        <dbReference type="PROSITE" id="PS50011"/>
    </source>
</evidence>
<organism evidence="2 3">
    <name type="scientific">Fomitopsis schrenkii</name>
    <name type="common">Brown rot fungus</name>
    <dbReference type="NCBI Taxonomy" id="2126942"/>
    <lineage>
        <taxon>Eukaryota</taxon>
        <taxon>Fungi</taxon>
        <taxon>Dikarya</taxon>
        <taxon>Basidiomycota</taxon>
        <taxon>Agaricomycotina</taxon>
        <taxon>Agaricomycetes</taxon>
        <taxon>Polyporales</taxon>
        <taxon>Fomitopsis</taxon>
    </lineage>
</organism>
<dbReference type="OrthoDB" id="3271155at2759"/>
<sequence>MLNIAHIRGFSGPDDPSLLNPSYKTLHRIILETFGEPLWRYHDELELLEAFCAIVEAHQFLCERGIVHRDISAGNLLLWRGGPVKGFITDFAVAHVDDSLIGHLTMQKAVHPIQKGIDRSSGKPIMTPGSVSTKIDYTSSRAHGLPITGTLQFMAIPLLDAIAAGRKTRLAHTPSHDLESIIYVLGYTVLRRLVSTAGCPGSLEKVFKRCFGQETVDDIISMRESQQPLSWYFKRGDDQAKIGHIHNHMSDIMCKLFEKLQVRLRGVKKRFQAEGADAVPARVPQFAALTHDMLLKPLRWAIDAFKAKPSLMVRFDPNEALRPFSTT</sequence>